<keyword evidence="1" id="KW-1133">Transmembrane helix</keyword>
<feature type="transmembrane region" description="Helical" evidence="1">
    <location>
        <begin position="96"/>
        <end position="120"/>
    </location>
</feature>
<comment type="caution">
    <text evidence="2">The sequence shown here is derived from an EMBL/GenBank/DDBJ whole genome shotgun (WGS) entry which is preliminary data.</text>
</comment>
<name>A0A9D1NFD1_9FIRM</name>
<dbReference type="AlphaFoldDB" id="A0A9D1NFD1"/>
<keyword evidence="1" id="KW-0812">Transmembrane</keyword>
<evidence type="ECO:0000256" key="1">
    <source>
        <dbReference type="SAM" id="Phobius"/>
    </source>
</evidence>
<organism evidence="2 3">
    <name type="scientific">Candidatus Caccopulliclostridium gallistercoris</name>
    <dbReference type="NCBI Taxonomy" id="2840719"/>
    <lineage>
        <taxon>Bacteria</taxon>
        <taxon>Bacillati</taxon>
        <taxon>Bacillota</taxon>
        <taxon>Clostridia</taxon>
        <taxon>Candidatus Caccopulliclostridium</taxon>
    </lineage>
</organism>
<reference evidence="2" key="1">
    <citation type="submission" date="2020-10" db="EMBL/GenBank/DDBJ databases">
        <authorList>
            <person name="Gilroy R."/>
        </authorList>
    </citation>
    <scope>NUCLEOTIDE SEQUENCE</scope>
    <source>
        <strain evidence="2">CHK186-9395</strain>
    </source>
</reference>
<dbReference type="Proteomes" id="UP000886861">
    <property type="component" value="Unassembled WGS sequence"/>
</dbReference>
<accession>A0A9D1NFD1</accession>
<sequence>MKKFKTKKQISTETQILFAKNAVIQDVEKAKKLAKFINDSNAINPSYESLHFNDGTSLGTILPANTFYYSLLNIAFFDYIDKNDSKLTKAKKIAKAALFSPLMAVGAAGAIVLDLGLYVFEGLNAIIKAPKFLIRKLAYKRLEHAKKKLNILKAKINKNAYFIELNDKEVLNGVKTKFSNPEFMLKRLKALKEEKEKNALVPVNNTLTLAQEM</sequence>
<protein>
    <submittedName>
        <fullName evidence="2">Uncharacterized protein</fullName>
    </submittedName>
</protein>
<evidence type="ECO:0000313" key="2">
    <source>
        <dbReference type="EMBL" id="HIV01531.1"/>
    </source>
</evidence>
<proteinExistence type="predicted"/>
<reference evidence="2" key="2">
    <citation type="journal article" date="2021" name="PeerJ">
        <title>Extensive microbial diversity within the chicken gut microbiome revealed by metagenomics and culture.</title>
        <authorList>
            <person name="Gilroy R."/>
            <person name="Ravi A."/>
            <person name="Getino M."/>
            <person name="Pursley I."/>
            <person name="Horton D.L."/>
            <person name="Alikhan N.F."/>
            <person name="Baker D."/>
            <person name="Gharbi K."/>
            <person name="Hall N."/>
            <person name="Watson M."/>
            <person name="Adriaenssens E.M."/>
            <person name="Foster-Nyarko E."/>
            <person name="Jarju S."/>
            <person name="Secka A."/>
            <person name="Antonio M."/>
            <person name="Oren A."/>
            <person name="Chaudhuri R.R."/>
            <person name="La Ragione R."/>
            <person name="Hildebrand F."/>
            <person name="Pallen M.J."/>
        </authorList>
    </citation>
    <scope>NUCLEOTIDE SEQUENCE</scope>
    <source>
        <strain evidence="2">CHK186-9395</strain>
    </source>
</reference>
<gene>
    <name evidence="2" type="ORF">IAA62_03150</name>
</gene>
<dbReference type="EMBL" id="DVOJ01000012">
    <property type="protein sequence ID" value="HIV01531.1"/>
    <property type="molecule type" value="Genomic_DNA"/>
</dbReference>
<keyword evidence="1" id="KW-0472">Membrane</keyword>
<evidence type="ECO:0000313" key="3">
    <source>
        <dbReference type="Proteomes" id="UP000886861"/>
    </source>
</evidence>